<dbReference type="STRING" id="546871.SAMN04488543_1845"/>
<evidence type="ECO:0000256" key="3">
    <source>
        <dbReference type="SAM" id="SignalP"/>
    </source>
</evidence>
<protein>
    <submittedName>
        <fullName evidence="5">Uncaracterized surface protein containing fasciclin (FAS1) repeats</fullName>
    </submittedName>
</protein>
<evidence type="ECO:0000256" key="2">
    <source>
        <dbReference type="SAM" id="MobiDB-lite"/>
    </source>
</evidence>
<feature type="domain" description="FAS1" evidence="4">
    <location>
        <begin position="90"/>
        <end position="220"/>
    </location>
</feature>
<evidence type="ECO:0000313" key="6">
    <source>
        <dbReference type="Proteomes" id="UP000199092"/>
    </source>
</evidence>
<dbReference type="GO" id="GO:0005615">
    <property type="term" value="C:extracellular space"/>
    <property type="evidence" value="ECO:0007669"/>
    <property type="project" value="TreeGrafter"/>
</dbReference>
<dbReference type="PROSITE" id="PS51257">
    <property type="entry name" value="PROKAR_LIPOPROTEIN"/>
    <property type="match status" value="1"/>
</dbReference>
<dbReference type="PANTHER" id="PTHR10900:SF77">
    <property type="entry name" value="FI19380P1"/>
    <property type="match status" value="1"/>
</dbReference>
<dbReference type="Proteomes" id="UP000199092">
    <property type="component" value="Chromosome I"/>
</dbReference>
<dbReference type="GO" id="GO:0007155">
    <property type="term" value="P:cell adhesion"/>
    <property type="evidence" value="ECO:0007669"/>
    <property type="project" value="TreeGrafter"/>
</dbReference>
<dbReference type="SUPFAM" id="SSF82153">
    <property type="entry name" value="FAS1 domain"/>
    <property type="match status" value="1"/>
</dbReference>
<keyword evidence="6" id="KW-1185">Reference proteome</keyword>
<evidence type="ECO:0000313" key="5">
    <source>
        <dbReference type="EMBL" id="SDS49924.1"/>
    </source>
</evidence>
<feature type="region of interest" description="Disordered" evidence="2">
    <location>
        <begin position="34"/>
        <end position="61"/>
    </location>
</feature>
<dbReference type="Pfam" id="PF02469">
    <property type="entry name" value="Fasciclin"/>
    <property type="match status" value="1"/>
</dbReference>
<sequence length="224" mass="22461">MFTTSRLARLAIAAAALTLPLSVAACGAETAAAPAGQSTSSAPSMSASSSPMASPSMSPSASASMADAPFGAACSAVPKTGKGSFDGMSADPVATAASNNPLLSTLVTAVKKAGLVDTLNNAENITVFAPTNDAFAKIDKKTLDKVLADKEMLTAILTEHVVGEKLTPMTLAGDHDTLNKAQGVTVEGSGENFTVNGDAKVLCGNVQTANATVYIIDTVLLPKS</sequence>
<dbReference type="OrthoDB" id="9800666at2"/>
<dbReference type="GO" id="GO:0030198">
    <property type="term" value="P:extracellular matrix organization"/>
    <property type="evidence" value="ECO:0007669"/>
    <property type="project" value="TreeGrafter"/>
</dbReference>
<dbReference type="FunFam" id="2.30.180.10:FF:000019">
    <property type="entry name" value="Cell surface lipoprotein"/>
    <property type="match status" value="1"/>
</dbReference>
<proteinExistence type="predicted"/>
<feature type="signal peptide" evidence="3">
    <location>
        <begin position="1"/>
        <end position="25"/>
    </location>
</feature>
<feature type="chain" id="PRO_5039618095" evidence="3">
    <location>
        <begin position="26"/>
        <end position="224"/>
    </location>
</feature>
<dbReference type="PANTHER" id="PTHR10900">
    <property type="entry name" value="PERIOSTIN-RELATED"/>
    <property type="match status" value="1"/>
</dbReference>
<evidence type="ECO:0000256" key="1">
    <source>
        <dbReference type="ARBA" id="ARBA00022729"/>
    </source>
</evidence>
<dbReference type="Gene3D" id="2.30.180.10">
    <property type="entry name" value="FAS1 domain"/>
    <property type="match status" value="1"/>
</dbReference>
<dbReference type="InterPro" id="IPR050904">
    <property type="entry name" value="Adhesion/Biosynth-related"/>
</dbReference>
<gene>
    <name evidence="5" type="ORF">SAMN04488543_1845</name>
</gene>
<dbReference type="InterPro" id="IPR036378">
    <property type="entry name" value="FAS1_dom_sf"/>
</dbReference>
<organism evidence="5 6">
    <name type="scientific">Friedmanniella luteola</name>
    <dbReference type="NCBI Taxonomy" id="546871"/>
    <lineage>
        <taxon>Bacteria</taxon>
        <taxon>Bacillati</taxon>
        <taxon>Actinomycetota</taxon>
        <taxon>Actinomycetes</taxon>
        <taxon>Propionibacteriales</taxon>
        <taxon>Nocardioidaceae</taxon>
        <taxon>Friedmanniella</taxon>
    </lineage>
</organism>
<dbReference type="InterPro" id="IPR000782">
    <property type="entry name" value="FAS1_domain"/>
</dbReference>
<evidence type="ECO:0000259" key="4">
    <source>
        <dbReference type="PROSITE" id="PS50213"/>
    </source>
</evidence>
<dbReference type="EMBL" id="LT629749">
    <property type="protein sequence ID" value="SDS49924.1"/>
    <property type="molecule type" value="Genomic_DNA"/>
</dbReference>
<accession>A0A1H1SPL7</accession>
<name>A0A1H1SPL7_9ACTN</name>
<keyword evidence="1 3" id="KW-0732">Signal</keyword>
<dbReference type="AlphaFoldDB" id="A0A1H1SPL7"/>
<dbReference type="GO" id="GO:0050839">
    <property type="term" value="F:cell adhesion molecule binding"/>
    <property type="evidence" value="ECO:0007669"/>
    <property type="project" value="TreeGrafter"/>
</dbReference>
<dbReference type="PROSITE" id="PS50213">
    <property type="entry name" value="FAS1"/>
    <property type="match status" value="1"/>
</dbReference>
<reference evidence="5 6" key="1">
    <citation type="submission" date="2016-10" db="EMBL/GenBank/DDBJ databases">
        <authorList>
            <person name="de Groot N.N."/>
        </authorList>
    </citation>
    <scope>NUCLEOTIDE SEQUENCE [LARGE SCALE GENOMIC DNA]</scope>
    <source>
        <strain evidence="5 6">DSM 21741</strain>
    </source>
</reference>
<dbReference type="SMART" id="SM00554">
    <property type="entry name" value="FAS1"/>
    <property type="match status" value="1"/>
</dbReference>
<dbReference type="GO" id="GO:0031012">
    <property type="term" value="C:extracellular matrix"/>
    <property type="evidence" value="ECO:0007669"/>
    <property type="project" value="TreeGrafter"/>
</dbReference>
<dbReference type="RefSeq" id="WP_091412266.1">
    <property type="nucleotide sequence ID" value="NZ_LT629749.1"/>
</dbReference>